<name>A0AAW2EYN3_9HYME</name>
<gene>
    <name evidence="1" type="ORF">PUN28_014989</name>
</gene>
<protein>
    <submittedName>
        <fullName evidence="1">Uncharacterized protein</fullName>
    </submittedName>
</protein>
<sequence>MRRVPVTDSRDTSEIDILELTFHLLTALIGHILTFFRHRTFASENYEERDGSCHEEVLGGKFYLGKKQLFERPGNLFLCEKRRICFDWNVRAISTHWCRKTIGIGILISLKNAVIFIGHIVDKIK</sequence>
<comment type="caution">
    <text evidence="1">The sequence shown here is derived from an EMBL/GenBank/DDBJ whole genome shotgun (WGS) entry which is preliminary data.</text>
</comment>
<evidence type="ECO:0000313" key="2">
    <source>
        <dbReference type="Proteomes" id="UP001430953"/>
    </source>
</evidence>
<evidence type="ECO:0000313" key="1">
    <source>
        <dbReference type="EMBL" id="KAL0108080.1"/>
    </source>
</evidence>
<reference evidence="1 2" key="1">
    <citation type="submission" date="2023-03" db="EMBL/GenBank/DDBJ databases">
        <title>High recombination rates correlate with genetic variation in Cardiocondyla obscurior ants.</title>
        <authorList>
            <person name="Errbii M."/>
        </authorList>
    </citation>
    <scope>NUCLEOTIDE SEQUENCE [LARGE SCALE GENOMIC DNA]</scope>
    <source>
        <strain evidence="1">Alpha-2009</strain>
        <tissue evidence="1">Whole body</tissue>
    </source>
</reference>
<dbReference type="AlphaFoldDB" id="A0AAW2EYN3"/>
<dbReference type="EMBL" id="JADYXP020000016">
    <property type="protein sequence ID" value="KAL0108080.1"/>
    <property type="molecule type" value="Genomic_DNA"/>
</dbReference>
<accession>A0AAW2EYN3</accession>
<proteinExistence type="predicted"/>
<dbReference type="Proteomes" id="UP001430953">
    <property type="component" value="Unassembled WGS sequence"/>
</dbReference>
<organism evidence="1 2">
    <name type="scientific">Cardiocondyla obscurior</name>
    <dbReference type="NCBI Taxonomy" id="286306"/>
    <lineage>
        <taxon>Eukaryota</taxon>
        <taxon>Metazoa</taxon>
        <taxon>Ecdysozoa</taxon>
        <taxon>Arthropoda</taxon>
        <taxon>Hexapoda</taxon>
        <taxon>Insecta</taxon>
        <taxon>Pterygota</taxon>
        <taxon>Neoptera</taxon>
        <taxon>Endopterygota</taxon>
        <taxon>Hymenoptera</taxon>
        <taxon>Apocrita</taxon>
        <taxon>Aculeata</taxon>
        <taxon>Formicoidea</taxon>
        <taxon>Formicidae</taxon>
        <taxon>Myrmicinae</taxon>
        <taxon>Cardiocondyla</taxon>
    </lineage>
</organism>
<keyword evidence="2" id="KW-1185">Reference proteome</keyword>